<evidence type="ECO:0000259" key="4">
    <source>
        <dbReference type="PROSITE" id="PS50937"/>
    </source>
</evidence>
<gene>
    <name evidence="5" type="ORF">J2X05_004182</name>
</gene>
<reference evidence="5 6" key="1">
    <citation type="submission" date="2023-07" db="EMBL/GenBank/DDBJ databases">
        <title>Sorghum-associated microbial communities from plants grown in Nebraska, USA.</title>
        <authorList>
            <person name="Schachtman D."/>
        </authorList>
    </citation>
    <scope>NUCLEOTIDE SEQUENCE [LARGE SCALE GENOMIC DNA]</scope>
    <source>
        <strain evidence="5 6">BE190</strain>
    </source>
</reference>
<dbReference type="InterPro" id="IPR047057">
    <property type="entry name" value="MerR_fam"/>
</dbReference>
<dbReference type="InterPro" id="IPR000551">
    <property type="entry name" value="MerR-type_HTH_dom"/>
</dbReference>
<dbReference type="RefSeq" id="WP_261948113.1">
    <property type="nucleotide sequence ID" value="NZ_JAVDVX010000011.1"/>
</dbReference>
<dbReference type="InterPro" id="IPR009061">
    <property type="entry name" value="DNA-bd_dom_put_sf"/>
</dbReference>
<dbReference type="CDD" id="cd04785">
    <property type="entry name" value="HTH_CadR-PbrR-like"/>
    <property type="match status" value="1"/>
</dbReference>
<dbReference type="Gene3D" id="1.10.1660.10">
    <property type="match status" value="1"/>
</dbReference>
<keyword evidence="2" id="KW-0238">DNA-binding</keyword>
<proteinExistence type="predicted"/>
<dbReference type="EMBL" id="JAVDVX010000011">
    <property type="protein sequence ID" value="MDR7092141.1"/>
    <property type="molecule type" value="Genomic_DNA"/>
</dbReference>
<dbReference type="SUPFAM" id="SSF46955">
    <property type="entry name" value="Putative DNA-binding domain"/>
    <property type="match status" value="1"/>
</dbReference>
<dbReference type="PANTHER" id="PTHR30204:SF92">
    <property type="entry name" value="HTH-TYPE TRANSCRIPTIONAL REGULATOR ZNTR"/>
    <property type="match status" value="1"/>
</dbReference>
<sequence>MFGIGALSHATGCPIDTIRYYEKLGLLEKPFRSEGGHRLYNSVHQKRLSFILKTRGLGFNLERTREMLSLAENTERSCADALALVNNNLCEVSEKIVELQRIQKALEQMAKDCQCCCPGARAPECTIVDALSNLKN</sequence>
<dbReference type="Pfam" id="PF09278">
    <property type="entry name" value="MerR-DNA-bind"/>
    <property type="match status" value="1"/>
</dbReference>
<evidence type="ECO:0000256" key="1">
    <source>
        <dbReference type="ARBA" id="ARBA00023015"/>
    </source>
</evidence>
<feature type="domain" description="HTH merR-type" evidence="4">
    <location>
        <begin position="1"/>
        <end position="70"/>
    </location>
</feature>
<keyword evidence="1" id="KW-0805">Transcription regulation</keyword>
<accession>A0ABU1V3X0</accession>
<evidence type="ECO:0000256" key="2">
    <source>
        <dbReference type="ARBA" id="ARBA00023125"/>
    </source>
</evidence>
<dbReference type="Proteomes" id="UP001253595">
    <property type="component" value="Unassembled WGS sequence"/>
</dbReference>
<evidence type="ECO:0000313" key="5">
    <source>
        <dbReference type="EMBL" id="MDR7092141.1"/>
    </source>
</evidence>
<dbReference type="SMART" id="SM00422">
    <property type="entry name" value="HTH_MERR"/>
    <property type="match status" value="1"/>
</dbReference>
<comment type="caution">
    <text evidence="5">The sequence shown here is derived from an EMBL/GenBank/DDBJ whole genome shotgun (WGS) entry which is preliminary data.</text>
</comment>
<dbReference type="Pfam" id="PF00376">
    <property type="entry name" value="MerR"/>
    <property type="match status" value="1"/>
</dbReference>
<dbReference type="PROSITE" id="PS50937">
    <property type="entry name" value="HTH_MERR_2"/>
    <property type="match status" value="1"/>
</dbReference>
<evidence type="ECO:0000313" key="6">
    <source>
        <dbReference type="Proteomes" id="UP001253595"/>
    </source>
</evidence>
<dbReference type="InterPro" id="IPR015358">
    <property type="entry name" value="Tscrpt_reg_MerR_DNA-bd"/>
</dbReference>
<keyword evidence="6" id="KW-1185">Reference proteome</keyword>
<organism evidence="5 6">
    <name type="scientific">Cellvibrio fibrivorans</name>
    <dbReference type="NCBI Taxonomy" id="126350"/>
    <lineage>
        <taxon>Bacteria</taxon>
        <taxon>Pseudomonadati</taxon>
        <taxon>Pseudomonadota</taxon>
        <taxon>Gammaproteobacteria</taxon>
        <taxon>Cellvibrionales</taxon>
        <taxon>Cellvibrionaceae</taxon>
        <taxon>Cellvibrio</taxon>
    </lineage>
</organism>
<protein>
    <submittedName>
        <fullName evidence="5">MerR family mercuric resistance operon transcriptional regulator</fullName>
    </submittedName>
</protein>
<evidence type="ECO:0000256" key="3">
    <source>
        <dbReference type="ARBA" id="ARBA00023163"/>
    </source>
</evidence>
<keyword evidence="3" id="KW-0804">Transcription</keyword>
<dbReference type="PANTHER" id="PTHR30204">
    <property type="entry name" value="REDOX-CYCLING DRUG-SENSING TRANSCRIPTIONAL ACTIVATOR SOXR"/>
    <property type="match status" value="1"/>
</dbReference>
<dbReference type="PRINTS" id="PR00040">
    <property type="entry name" value="HTHMERR"/>
</dbReference>
<name>A0ABU1V3X0_9GAMM</name>